<dbReference type="CDD" id="cd04301">
    <property type="entry name" value="NAT_SF"/>
    <property type="match status" value="1"/>
</dbReference>
<dbReference type="InterPro" id="IPR050832">
    <property type="entry name" value="Bact_Acetyltransf"/>
</dbReference>
<dbReference type="InterPro" id="IPR000182">
    <property type="entry name" value="GNAT_dom"/>
</dbReference>
<dbReference type="RefSeq" id="WP_316663581.1">
    <property type="nucleotide sequence ID" value="NZ_JAWHTF010000010.1"/>
</dbReference>
<evidence type="ECO:0000256" key="2">
    <source>
        <dbReference type="ARBA" id="ARBA00023315"/>
    </source>
</evidence>
<dbReference type="InterPro" id="IPR016181">
    <property type="entry name" value="Acyl_CoA_acyltransferase"/>
</dbReference>
<dbReference type="Pfam" id="PF00583">
    <property type="entry name" value="Acetyltransf_1"/>
    <property type="match status" value="1"/>
</dbReference>
<dbReference type="PROSITE" id="PS51186">
    <property type="entry name" value="GNAT"/>
    <property type="match status" value="1"/>
</dbReference>
<comment type="caution">
    <text evidence="4">The sequence shown here is derived from an EMBL/GenBank/DDBJ whole genome shotgun (WGS) entry which is preliminary data.</text>
</comment>
<dbReference type="PANTHER" id="PTHR43877">
    <property type="entry name" value="AMINOALKYLPHOSPHONATE N-ACETYLTRANSFERASE-RELATED-RELATED"/>
    <property type="match status" value="1"/>
</dbReference>
<gene>
    <name evidence="4" type="ORF">RXV94_14275</name>
</gene>
<evidence type="ECO:0000313" key="4">
    <source>
        <dbReference type="EMBL" id="MDU8887334.1"/>
    </source>
</evidence>
<keyword evidence="1" id="KW-0808">Transferase</keyword>
<keyword evidence="2" id="KW-0012">Acyltransferase</keyword>
<evidence type="ECO:0000259" key="3">
    <source>
        <dbReference type="PROSITE" id="PS51186"/>
    </source>
</evidence>
<dbReference type="Gene3D" id="3.40.630.30">
    <property type="match status" value="1"/>
</dbReference>
<dbReference type="EMBL" id="JAWHTF010000010">
    <property type="protein sequence ID" value="MDU8887334.1"/>
    <property type="molecule type" value="Genomic_DNA"/>
</dbReference>
<evidence type="ECO:0000256" key="1">
    <source>
        <dbReference type="ARBA" id="ARBA00022679"/>
    </source>
</evidence>
<protein>
    <submittedName>
        <fullName evidence="4">GNAT family N-acetyltransferase</fullName>
    </submittedName>
</protein>
<proteinExistence type="predicted"/>
<feature type="domain" description="N-acetyltransferase" evidence="3">
    <location>
        <begin position="1"/>
        <end position="145"/>
    </location>
</feature>
<dbReference type="SUPFAM" id="SSF55729">
    <property type="entry name" value="Acyl-CoA N-acyltransferases (Nat)"/>
    <property type="match status" value="1"/>
</dbReference>
<organism evidence="4 5">
    <name type="scientific">Gilvirhabdus luticola</name>
    <dbReference type="NCBI Taxonomy" id="3079858"/>
    <lineage>
        <taxon>Bacteria</taxon>
        <taxon>Pseudomonadati</taxon>
        <taxon>Bacteroidota</taxon>
        <taxon>Flavobacteriia</taxon>
        <taxon>Flavobacteriales</taxon>
        <taxon>Flavobacteriaceae</taxon>
        <taxon>Gilvirhabdus</taxon>
    </lineage>
</organism>
<dbReference type="Proteomes" id="UP001268651">
    <property type="component" value="Unassembled WGS sequence"/>
</dbReference>
<accession>A0ABU3UA94</accession>
<evidence type="ECO:0000313" key="5">
    <source>
        <dbReference type="Proteomes" id="UP001268651"/>
    </source>
</evidence>
<dbReference type="PANTHER" id="PTHR43877:SF2">
    <property type="entry name" value="AMINOALKYLPHOSPHONATE N-ACETYLTRANSFERASE-RELATED"/>
    <property type="match status" value="1"/>
</dbReference>
<name>A0ABU3UA94_9FLAO</name>
<sequence>MNIIEANTEHVNDLVLLFDSYRIFYEQESDKESAKQFLQDRITKNQSVIFIAYIDDVAVGFTQLYPSFSSVSMKRSYILNDLYVHKDYRKKGVGSALLNKAKEHCKVKNYKGLGLQTGIENPAQFLYEQLGWEKEPYLDYYWTNK</sequence>
<reference evidence="4 5" key="1">
    <citation type="submission" date="2023-10" db="EMBL/GenBank/DDBJ databases">
        <title>Marimonas sp. nov. isolated from tidal mud flat.</title>
        <authorList>
            <person name="Jaincy N.J."/>
            <person name="Srinivasan S."/>
            <person name="Lee S.-S."/>
        </authorList>
    </citation>
    <scope>NUCLEOTIDE SEQUENCE [LARGE SCALE GENOMIC DNA]</scope>
    <source>
        <strain evidence="4 5">MJ-SS3</strain>
    </source>
</reference>
<keyword evidence="5" id="KW-1185">Reference proteome</keyword>